<dbReference type="InterPro" id="IPR017088">
    <property type="entry name" value="Wax_synthase_Magnoliopsida"/>
</dbReference>
<evidence type="ECO:0000256" key="8">
    <source>
        <dbReference type="ARBA" id="ARBA00023315"/>
    </source>
</evidence>
<evidence type="ECO:0000256" key="6">
    <source>
        <dbReference type="ARBA" id="ARBA00023098"/>
    </source>
</evidence>
<keyword evidence="5 9" id="KW-1133">Transmembrane helix</keyword>
<evidence type="ECO:0000256" key="7">
    <source>
        <dbReference type="ARBA" id="ARBA00023136"/>
    </source>
</evidence>
<evidence type="ECO:0000256" key="2">
    <source>
        <dbReference type="ARBA" id="ARBA00007282"/>
    </source>
</evidence>
<keyword evidence="6" id="KW-0443">Lipid metabolism</keyword>
<proteinExistence type="inferred from homology"/>
<evidence type="ECO:0000256" key="5">
    <source>
        <dbReference type="ARBA" id="ARBA00022989"/>
    </source>
</evidence>
<evidence type="ECO:0000313" key="12">
    <source>
        <dbReference type="Proteomes" id="UP001161247"/>
    </source>
</evidence>
<evidence type="ECO:0000256" key="9">
    <source>
        <dbReference type="SAM" id="Phobius"/>
    </source>
</evidence>
<feature type="transmembrane region" description="Helical" evidence="9">
    <location>
        <begin position="285"/>
        <end position="305"/>
    </location>
</feature>
<protein>
    <submittedName>
        <fullName evidence="11">OLC1v1010643C1</fullName>
    </submittedName>
</protein>
<dbReference type="Pfam" id="PF13813">
    <property type="entry name" value="MBOAT_2"/>
    <property type="match status" value="1"/>
</dbReference>
<evidence type="ECO:0000256" key="3">
    <source>
        <dbReference type="ARBA" id="ARBA00022679"/>
    </source>
</evidence>
<dbReference type="GO" id="GO:0016020">
    <property type="term" value="C:membrane"/>
    <property type="evidence" value="ECO:0007669"/>
    <property type="project" value="UniProtKB-SubCell"/>
</dbReference>
<dbReference type="GO" id="GO:0006629">
    <property type="term" value="P:lipid metabolic process"/>
    <property type="evidence" value="ECO:0007669"/>
    <property type="project" value="UniProtKB-KW"/>
</dbReference>
<feature type="transmembrane region" description="Helical" evidence="9">
    <location>
        <begin position="181"/>
        <end position="202"/>
    </location>
</feature>
<feature type="transmembrane region" description="Helical" evidence="9">
    <location>
        <begin position="258"/>
        <end position="279"/>
    </location>
</feature>
<comment type="subcellular location">
    <subcellularLocation>
        <location evidence="1">Membrane</location>
        <topology evidence="1">Multi-pass membrane protein</topology>
    </subcellularLocation>
</comment>
<accession>A0AAV1DRY9</accession>
<dbReference type="InterPro" id="IPR044851">
    <property type="entry name" value="Wax_synthase"/>
</dbReference>
<feature type="transmembrane region" description="Helical" evidence="9">
    <location>
        <begin position="45"/>
        <end position="64"/>
    </location>
</feature>
<gene>
    <name evidence="11" type="ORF">OLC1_LOCUS18198</name>
</gene>
<feature type="domain" description="Wax synthase" evidence="10">
    <location>
        <begin position="207"/>
        <end position="293"/>
    </location>
</feature>
<dbReference type="AlphaFoldDB" id="A0AAV1DRY9"/>
<evidence type="ECO:0000256" key="4">
    <source>
        <dbReference type="ARBA" id="ARBA00022692"/>
    </source>
</evidence>
<feature type="transmembrane region" description="Helical" evidence="9">
    <location>
        <begin position="20"/>
        <end position="38"/>
    </location>
</feature>
<keyword evidence="12" id="KW-1185">Reference proteome</keyword>
<dbReference type="EMBL" id="OX459123">
    <property type="protein sequence ID" value="CAI9110589.1"/>
    <property type="molecule type" value="Genomic_DNA"/>
</dbReference>
<keyword evidence="3" id="KW-0808">Transferase</keyword>
<dbReference type="InterPro" id="IPR032805">
    <property type="entry name" value="Wax_synthase_dom"/>
</dbReference>
<dbReference type="PANTHER" id="PTHR31595:SF77">
    <property type="entry name" value="ACYL-COA--STEROL O-ACYLTRANSFERASE 1-LIKE"/>
    <property type="match status" value="1"/>
</dbReference>
<dbReference type="Proteomes" id="UP001161247">
    <property type="component" value="Chromosome 6"/>
</dbReference>
<dbReference type="PANTHER" id="PTHR31595">
    <property type="entry name" value="LONG-CHAIN-ALCOHOL O-FATTY-ACYLTRANSFERASE 3-RELATED"/>
    <property type="match status" value="1"/>
</dbReference>
<evidence type="ECO:0000313" key="11">
    <source>
        <dbReference type="EMBL" id="CAI9110589.1"/>
    </source>
</evidence>
<name>A0AAV1DRY9_OLDCO</name>
<keyword evidence="7 9" id="KW-0472">Membrane</keyword>
<reference evidence="11" key="1">
    <citation type="submission" date="2023-03" db="EMBL/GenBank/DDBJ databases">
        <authorList>
            <person name="Julca I."/>
        </authorList>
    </citation>
    <scope>NUCLEOTIDE SEQUENCE</scope>
</reference>
<keyword evidence="8" id="KW-0012">Acyltransferase</keyword>
<evidence type="ECO:0000259" key="10">
    <source>
        <dbReference type="Pfam" id="PF13813"/>
    </source>
</evidence>
<dbReference type="GO" id="GO:0008374">
    <property type="term" value="F:O-acyltransferase activity"/>
    <property type="evidence" value="ECO:0007669"/>
    <property type="project" value="InterPro"/>
</dbReference>
<feature type="transmembrane region" description="Helical" evidence="9">
    <location>
        <begin position="70"/>
        <end position="92"/>
    </location>
</feature>
<evidence type="ECO:0000256" key="1">
    <source>
        <dbReference type="ARBA" id="ARBA00004141"/>
    </source>
</evidence>
<organism evidence="11 12">
    <name type="scientific">Oldenlandia corymbosa var. corymbosa</name>
    <dbReference type="NCBI Taxonomy" id="529605"/>
    <lineage>
        <taxon>Eukaryota</taxon>
        <taxon>Viridiplantae</taxon>
        <taxon>Streptophyta</taxon>
        <taxon>Embryophyta</taxon>
        <taxon>Tracheophyta</taxon>
        <taxon>Spermatophyta</taxon>
        <taxon>Magnoliopsida</taxon>
        <taxon>eudicotyledons</taxon>
        <taxon>Gunneridae</taxon>
        <taxon>Pentapetalae</taxon>
        <taxon>asterids</taxon>
        <taxon>lamiids</taxon>
        <taxon>Gentianales</taxon>
        <taxon>Rubiaceae</taxon>
        <taxon>Rubioideae</taxon>
        <taxon>Spermacoceae</taxon>
        <taxon>Hedyotis-Oldenlandia complex</taxon>
        <taxon>Oldenlandia</taxon>
    </lineage>
</organism>
<dbReference type="PIRSF" id="PIRSF037006">
    <property type="entry name" value="Wax_synthase"/>
    <property type="match status" value="1"/>
</dbReference>
<keyword evidence="4 9" id="KW-0812">Transmembrane</keyword>
<sequence length="383" mass="44029">MELEVIQVIRQWMQGEFNNFIKVWLLEFASLCYCYFAAKIVPNKPFLKLLIFLPVVILNLILPFNLHTLHLGISTAFFLAWLCNFKLLMLAFNTGPLSDSSLSISHFLALACLPIKFHNQSSVGKKTDSKENPSLEKRKGLKSIWNYGIKSLLIPLFLKVYDYEDYIVQIHPKLMLVVYTVHIYVGLEILLAIFGGLARIFLGIELEPQFDEPYLSTSLQDFWGRRWNIMVTRILRPSVYEPVREFSKRVVGRKWAPLPAISATFMVTAIMHELVFFYMGRRWPTWEISAFFFLHGLCLVLEVGVKKHFAGRRGLPRVIAAPLAVGFVMVTGFWLFFPEFLKSNAMERANEEYAAMAGFVRDVWKALVLDFQSGSNATSSRFA</sequence>
<comment type="similarity">
    <text evidence="2">Belongs to the wax synthase family.</text>
</comment>
<feature type="transmembrane region" description="Helical" evidence="9">
    <location>
        <begin position="317"/>
        <end position="337"/>
    </location>
</feature>